<name>A0ACC0XZQ2_9ROSI</name>
<gene>
    <name evidence="1" type="ORF">Pint_06787</name>
</gene>
<evidence type="ECO:0000313" key="1">
    <source>
        <dbReference type="EMBL" id="KAJ0026191.1"/>
    </source>
</evidence>
<evidence type="ECO:0000313" key="2">
    <source>
        <dbReference type="Proteomes" id="UP001163603"/>
    </source>
</evidence>
<organism evidence="1 2">
    <name type="scientific">Pistacia integerrima</name>
    <dbReference type="NCBI Taxonomy" id="434235"/>
    <lineage>
        <taxon>Eukaryota</taxon>
        <taxon>Viridiplantae</taxon>
        <taxon>Streptophyta</taxon>
        <taxon>Embryophyta</taxon>
        <taxon>Tracheophyta</taxon>
        <taxon>Spermatophyta</taxon>
        <taxon>Magnoliopsida</taxon>
        <taxon>eudicotyledons</taxon>
        <taxon>Gunneridae</taxon>
        <taxon>Pentapetalae</taxon>
        <taxon>rosids</taxon>
        <taxon>malvids</taxon>
        <taxon>Sapindales</taxon>
        <taxon>Anacardiaceae</taxon>
        <taxon>Pistacia</taxon>
    </lineage>
</organism>
<keyword evidence="2" id="KW-1185">Reference proteome</keyword>
<dbReference type="EMBL" id="CM047745">
    <property type="protein sequence ID" value="KAJ0026191.1"/>
    <property type="molecule type" value="Genomic_DNA"/>
</dbReference>
<protein>
    <submittedName>
        <fullName evidence="1">Uncharacterized protein</fullName>
    </submittedName>
</protein>
<proteinExistence type="predicted"/>
<accession>A0ACC0XZQ2</accession>
<reference evidence="2" key="1">
    <citation type="journal article" date="2023" name="G3 (Bethesda)">
        <title>Genome assembly and association tests identify interacting loci associated with vigor, precocity, and sex in interspecific pistachio rootstocks.</title>
        <authorList>
            <person name="Palmer W."/>
            <person name="Jacygrad E."/>
            <person name="Sagayaradj S."/>
            <person name="Cavanaugh K."/>
            <person name="Han R."/>
            <person name="Bertier L."/>
            <person name="Beede B."/>
            <person name="Kafkas S."/>
            <person name="Golino D."/>
            <person name="Preece J."/>
            <person name="Michelmore R."/>
        </authorList>
    </citation>
    <scope>NUCLEOTIDE SEQUENCE [LARGE SCALE GENOMIC DNA]</scope>
</reference>
<sequence>MYKQVKEKSSSFDKTSMIEPQQILYKVLKEQFVMPRRLLMTGTPIQCFGHWKSSFLLLMKQGTVY</sequence>
<comment type="caution">
    <text evidence="1">The sequence shown here is derived from an EMBL/GenBank/DDBJ whole genome shotgun (WGS) entry which is preliminary data.</text>
</comment>
<dbReference type="Proteomes" id="UP001163603">
    <property type="component" value="Chromosome 10"/>
</dbReference>